<dbReference type="PATRIC" id="fig|394096.3.peg.2053"/>
<protein>
    <submittedName>
        <fullName evidence="3">Uncharacterized protein</fullName>
    </submittedName>
</protein>
<proteinExistence type="predicted"/>
<feature type="region of interest" description="Disordered" evidence="1">
    <location>
        <begin position="185"/>
        <end position="223"/>
    </location>
</feature>
<dbReference type="AlphaFoldDB" id="A0A085WS69"/>
<keyword evidence="4" id="KW-1185">Reference proteome</keyword>
<organism evidence="3 4">
    <name type="scientific">Hyalangium minutum</name>
    <dbReference type="NCBI Taxonomy" id="394096"/>
    <lineage>
        <taxon>Bacteria</taxon>
        <taxon>Pseudomonadati</taxon>
        <taxon>Myxococcota</taxon>
        <taxon>Myxococcia</taxon>
        <taxon>Myxococcales</taxon>
        <taxon>Cystobacterineae</taxon>
        <taxon>Archangiaceae</taxon>
        <taxon>Hyalangium</taxon>
    </lineage>
</organism>
<dbReference type="Proteomes" id="UP000028725">
    <property type="component" value="Unassembled WGS sequence"/>
</dbReference>
<gene>
    <name evidence="3" type="ORF">DB31_5574</name>
</gene>
<evidence type="ECO:0000256" key="2">
    <source>
        <dbReference type="SAM" id="Phobius"/>
    </source>
</evidence>
<dbReference type="OrthoDB" id="8907664at2"/>
<keyword evidence="2" id="KW-0812">Transmembrane</keyword>
<dbReference type="RefSeq" id="WP_044185704.1">
    <property type="nucleotide sequence ID" value="NZ_JMCB01000003.1"/>
</dbReference>
<evidence type="ECO:0000313" key="4">
    <source>
        <dbReference type="Proteomes" id="UP000028725"/>
    </source>
</evidence>
<reference evidence="3 4" key="1">
    <citation type="submission" date="2014-04" db="EMBL/GenBank/DDBJ databases">
        <title>Genome assembly of Hyalangium minutum DSM 14724.</title>
        <authorList>
            <person name="Sharma G."/>
            <person name="Subramanian S."/>
        </authorList>
    </citation>
    <scope>NUCLEOTIDE SEQUENCE [LARGE SCALE GENOMIC DNA]</scope>
    <source>
        <strain evidence="3 4">DSM 14724</strain>
    </source>
</reference>
<evidence type="ECO:0000313" key="3">
    <source>
        <dbReference type="EMBL" id="KFE70532.1"/>
    </source>
</evidence>
<accession>A0A085WS69</accession>
<dbReference type="EMBL" id="JMCB01000003">
    <property type="protein sequence ID" value="KFE70532.1"/>
    <property type="molecule type" value="Genomic_DNA"/>
</dbReference>
<comment type="caution">
    <text evidence="3">The sequence shown here is derived from an EMBL/GenBank/DDBJ whole genome shotgun (WGS) entry which is preliminary data.</text>
</comment>
<dbReference type="STRING" id="394096.DB31_5574"/>
<keyword evidence="2" id="KW-1133">Transmembrane helix</keyword>
<evidence type="ECO:0000256" key="1">
    <source>
        <dbReference type="SAM" id="MobiDB-lite"/>
    </source>
</evidence>
<sequence length="223" mass="24343">MPEQSPAPERRVDSDGIVRVEQRRAGGATWVLGLGIAITCIGLGLSAWLFFDKPEVESLPELPVNEPPPMERPAPAPVRPVARPAKPAVKQELPKHMQEQLEAVPEEVLEQLPEGLYEMPKPGEAPTGMMLFPAHGSDPIKKGIIVPEDFELPPGYVRHYQATDDGEQLPAILMFSPDKPPLDANGQPMKVTENGIVPPELAPPGLPVQMLDPEHLEQAEQKP</sequence>
<feature type="transmembrane region" description="Helical" evidence="2">
    <location>
        <begin position="29"/>
        <end position="51"/>
    </location>
</feature>
<keyword evidence="2" id="KW-0472">Membrane</keyword>
<feature type="compositionally biased region" description="Basic and acidic residues" evidence="1">
    <location>
        <begin position="212"/>
        <end position="223"/>
    </location>
</feature>
<name>A0A085WS69_9BACT</name>